<evidence type="ECO:0000313" key="12">
    <source>
        <dbReference type="EMBL" id="TWT95423.1"/>
    </source>
</evidence>
<keyword evidence="6 9" id="KW-0676">Redox-active center</keyword>
<comment type="subunit">
    <text evidence="9">Homodecamer. Pentamer of dimers that assemble into a ring structure.</text>
</comment>
<dbReference type="PANTHER" id="PTHR10681">
    <property type="entry name" value="THIOREDOXIN PEROXIDASE"/>
    <property type="match status" value="1"/>
</dbReference>
<comment type="miscellaneous">
    <text evidence="9">The active site is a conserved redox-active cysteine residue, the peroxidatic cysteine (C(P)), which makes the nucleophilic attack on the peroxide substrate. The peroxide oxidizes the C(P)-SH to cysteine sulfenic acid (C(P)-SOH), which then reacts with another cysteine residue, the resolving cysteine (C(R)), to form a disulfide bridge. The disulfide is subsequently reduced by an appropriate electron donor to complete the catalytic cycle. Although the primary sequence of this enzyme is similar to those of the 1-Cys Prx6 enzymes, its catalytic properties resemble those of the typical 2-Cys Prxs and C(R) is provided by the other dimeric subunit to form an intersubunit disulfide. The disulfide is subsequently reduced by thioredoxin.</text>
</comment>
<dbReference type="EMBL" id="SJPR01000005">
    <property type="protein sequence ID" value="TWT95423.1"/>
    <property type="molecule type" value="Genomic_DNA"/>
</dbReference>
<dbReference type="GO" id="GO:0008379">
    <property type="term" value="F:thioredoxin peroxidase activity"/>
    <property type="evidence" value="ECO:0007669"/>
    <property type="project" value="TreeGrafter"/>
</dbReference>
<keyword evidence="2 9" id="KW-0963">Cytoplasm</keyword>
<dbReference type="GO" id="GO:0045454">
    <property type="term" value="P:cell redox homeostasis"/>
    <property type="evidence" value="ECO:0007669"/>
    <property type="project" value="TreeGrafter"/>
</dbReference>
<protein>
    <recommendedName>
        <fullName evidence="9">Peroxiredoxin</fullName>
        <ecNumber evidence="9">1.11.1.24</ecNumber>
    </recommendedName>
    <alternativeName>
        <fullName evidence="9">Thioredoxin peroxidase</fullName>
    </alternativeName>
    <alternativeName>
        <fullName evidence="9">Thioredoxin-dependent peroxiredoxin</fullName>
    </alternativeName>
</protein>
<feature type="active site" description="Cysteine sulfenic acid (-SOH) intermediate" evidence="9">
    <location>
        <position position="88"/>
    </location>
</feature>
<dbReference type="InterPro" id="IPR022915">
    <property type="entry name" value="Peroxiredoxin_TDXH"/>
</dbReference>
<evidence type="ECO:0000313" key="13">
    <source>
        <dbReference type="Proteomes" id="UP000317421"/>
    </source>
</evidence>
<evidence type="ECO:0000256" key="8">
    <source>
        <dbReference type="ARBA" id="ARBA00037420"/>
    </source>
</evidence>
<comment type="similarity">
    <text evidence="1">Belongs to the peroxiredoxin family. AhpC/Prx1 subfamily.</text>
</comment>
<keyword evidence="5 9" id="KW-0560">Oxidoreductase</keyword>
<dbReference type="InterPro" id="IPR050217">
    <property type="entry name" value="Peroxiredoxin"/>
</dbReference>
<evidence type="ECO:0000256" key="7">
    <source>
        <dbReference type="ARBA" id="ARBA00025719"/>
    </source>
</evidence>
<accession>A0A5C6AAR9</accession>
<dbReference type="InterPro" id="IPR045020">
    <property type="entry name" value="PRX_1cys"/>
</dbReference>
<comment type="catalytic activity">
    <reaction evidence="9">
        <text>a hydroperoxide + [thioredoxin]-dithiol = an alcohol + [thioredoxin]-disulfide + H2O</text>
        <dbReference type="Rhea" id="RHEA:62620"/>
        <dbReference type="Rhea" id="RHEA-COMP:10698"/>
        <dbReference type="Rhea" id="RHEA-COMP:10700"/>
        <dbReference type="ChEBI" id="CHEBI:15377"/>
        <dbReference type="ChEBI" id="CHEBI:29950"/>
        <dbReference type="ChEBI" id="CHEBI:30879"/>
        <dbReference type="ChEBI" id="CHEBI:35924"/>
        <dbReference type="ChEBI" id="CHEBI:50058"/>
        <dbReference type="EC" id="1.11.1.24"/>
    </reaction>
</comment>
<keyword evidence="13" id="KW-1185">Reference proteome</keyword>
<gene>
    <name evidence="12" type="primary">prxU</name>
    <name evidence="12" type="ORF">Pla108_35710</name>
</gene>
<dbReference type="InterPro" id="IPR036249">
    <property type="entry name" value="Thioredoxin-like_sf"/>
</dbReference>
<dbReference type="NCBIfam" id="NF009668">
    <property type="entry name" value="PRK13189.1"/>
    <property type="match status" value="1"/>
</dbReference>
<evidence type="ECO:0000256" key="2">
    <source>
        <dbReference type="ARBA" id="ARBA00022490"/>
    </source>
</evidence>
<dbReference type="Gene3D" id="3.40.30.10">
    <property type="entry name" value="Glutaredoxin"/>
    <property type="match status" value="1"/>
</dbReference>
<evidence type="ECO:0000256" key="6">
    <source>
        <dbReference type="ARBA" id="ARBA00023284"/>
    </source>
</evidence>
<keyword evidence="9" id="KW-1015">Disulfide bond</keyword>
<dbReference type="CDD" id="cd03016">
    <property type="entry name" value="PRX_1cys"/>
    <property type="match status" value="1"/>
</dbReference>
<evidence type="ECO:0000256" key="3">
    <source>
        <dbReference type="ARBA" id="ARBA00022559"/>
    </source>
</evidence>
<comment type="caution">
    <text evidence="12">The sequence shown here is derived from an EMBL/GenBank/DDBJ whole genome shotgun (WGS) entry which is preliminary data.</text>
</comment>
<feature type="disulfide bond" description="Interchain (with Cys-248); in linked form" evidence="9">
    <location>
        <position position="88"/>
    </location>
</feature>
<dbReference type="Proteomes" id="UP000317421">
    <property type="component" value="Unassembled WGS sequence"/>
</dbReference>
<feature type="region of interest" description="Disordered" evidence="10">
    <location>
        <begin position="1"/>
        <end position="64"/>
    </location>
</feature>
<organism evidence="12 13">
    <name type="scientific">Botrimarina colliarenosi</name>
    <dbReference type="NCBI Taxonomy" id="2528001"/>
    <lineage>
        <taxon>Bacteria</taxon>
        <taxon>Pseudomonadati</taxon>
        <taxon>Planctomycetota</taxon>
        <taxon>Planctomycetia</taxon>
        <taxon>Pirellulales</taxon>
        <taxon>Lacipirellulaceae</taxon>
        <taxon>Botrimarina</taxon>
    </lineage>
</organism>
<dbReference type="GO" id="GO:0033554">
    <property type="term" value="P:cellular response to stress"/>
    <property type="evidence" value="ECO:0007669"/>
    <property type="project" value="TreeGrafter"/>
</dbReference>
<comment type="similarity">
    <text evidence="7 9">Belongs to the peroxiredoxin family. Prx6 subfamily.</text>
</comment>
<evidence type="ECO:0000256" key="4">
    <source>
        <dbReference type="ARBA" id="ARBA00022862"/>
    </source>
</evidence>
<evidence type="ECO:0000256" key="10">
    <source>
        <dbReference type="SAM" id="MobiDB-lite"/>
    </source>
</evidence>
<keyword evidence="4 9" id="KW-0049">Antioxidant</keyword>
<evidence type="ECO:0000259" key="11">
    <source>
        <dbReference type="PROSITE" id="PS51352"/>
    </source>
</evidence>
<dbReference type="GO" id="GO:0005829">
    <property type="term" value="C:cytosol"/>
    <property type="evidence" value="ECO:0007669"/>
    <property type="project" value="TreeGrafter"/>
</dbReference>
<name>A0A5C6AAR9_9BACT</name>
<evidence type="ECO:0000256" key="5">
    <source>
        <dbReference type="ARBA" id="ARBA00023002"/>
    </source>
</evidence>
<dbReference type="PANTHER" id="PTHR10681:SF128">
    <property type="entry name" value="THIOREDOXIN-DEPENDENT PEROXIDE REDUCTASE, MITOCHONDRIAL"/>
    <property type="match status" value="1"/>
</dbReference>
<dbReference type="InterPro" id="IPR013766">
    <property type="entry name" value="Thioredoxin_domain"/>
</dbReference>
<dbReference type="GO" id="GO:0006979">
    <property type="term" value="P:response to oxidative stress"/>
    <property type="evidence" value="ECO:0007669"/>
    <property type="project" value="TreeGrafter"/>
</dbReference>
<dbReference type="InterPro" id="IPR019479">
    <property type="entry name" value="Peroxiredoxin_C"/>
</dbReference>
<dbReference type="GO" id="GO:0042744">
    <property type="term" value="P:hydrogen peroxide catabolic process"/>
    <property type="evidence" value="ECO:0007669"/>
    <property type="project" value="TreeGrafter"/>
</dbReference>
<dbReference type="HAMAP" id="MF_00401">
    <property type="entry name" value="Peroxiredoxin"/>
    <property type="match status" value="1"/>
</dbReference>
<proteinExistence type="inferred from homology"/>
<dbReference type="SUPFAM" id="SSF52833">
    <property type="entry name" value="Thioredoxin-like"/>
    <property type="match status" value="1"/>
</dbReference>
<evidence type="ECO:0000256" key="9">
    <source>
        <dbReference type="HAMAP-Rule" id="MF_00401"/>
    </source>
</evidence>
<feature type="domain" description="Thioredoxin" evidence="11">
    <location>
        <begin position="47"/>
        <end position="202"/>
    </location>
</feature>
<comment type="subcellular location">
    <subcellularLocation>
        <location evidence="9">Cytoplasm</location>
    </subcellularLocation>
</comment>
<dbReference type="Pfam" id="PF10417">
    <property type="entry name" value="1-cysPrx_C"/>
    <property type="match status" value="1"/>
</dbReference>
<reference evidence="12 13" key="1">
    <citation type="submission" date="2019-02" db="EMBL/GenBank/DDBJ databases">
        <title>Deep-cultivation of Planctomycetes and their phenomic and genomic characterization uncovers novel biology.</title>
        <authorList>
            <person name="Wiegand S."/>
            <person name="Jogler M."/>
            <person name="Boedeker C."/>
            <person name="Pinto D."/>
            <person name="Vollmers J."/>
            <person name="Rivas-Marin E."/>
            <person name="Kohn T."/>
            <person name="Peeters S.H."/>
            <person name="Heuer A."/>
            <person name="Rast P."/>
            <person name="Oberbeckmann S."/>
            <person name="Bunk B."/>
            <person name="Jeske O."/>
            <person name="Meyerdierks A."/>
            <person name="Storesund J.E."/>
            <person name="Kallscheuer N."/>
            <person name="Luecker S."/>
            <person name="Lage O.M."/>
            <person name="Pohl T."/>
            <person name="Merkel B.J."/>
            <person name="Hornburger P."/>
            <person name="Mueller R.-W."/>
            <person name="Bruemmer F."/>
            <person name="Labrenz M."/>
            <person name="Spormann A.M."/>
            <person name="Op Den Camp H."/>
            <person name="Overmann J."/>
            <person name="Amann R."/>
            <person name="Jetten M.S.M."/>
            <person name="Mascher T."/>
            <person name="Medema M.H."/>
            <person name="Devos D.P."/>
            <person name="Kaster A.-K."/>
            <person name="Ovreas L."/>
            <person name="Rohde M."/>
            <person name="Galperin M.Y."/>
            <person name="Jogler C."/>
        </authorList>
    </citation>
    <scope>NUCLEOTIDE SEQUENCE [LARGE SCALE GENOMIC DNA]</scope>
    <source>
        <strain evidence="12 13">Pla108</strain>
    </source>
</reference>
<keyword evidence="3 9" id="KW-0575">Peroxidase</keyword>
<dbReference type="PROSITE" id="PS51352">
    <property type="entry name" value="THIOREDOXIN_2"/>
    <property type="match status" value="1"/>
</dbReference>
<dbReference type="AlphaFoldDB" id="A0A5C6AAR9"/>
<sequence>MRTPTNQAAGCLAESGQPPYESRQRPSTQENERTTIVDNATSTGGMPRLNEPAPEFEARTTHGPKKLSDYRGRWLILFSHPSDFTPVCTTEFIGFARAYDRFQELNCDLIGLSIDSVFSHLAWIDSIRKNFGVEIPFPIIDDLSMRVAHAYGMIQPGASDTSAVRATFVIDPEGRLRAMAYYPMSNGRRVEEFLRLLEALQTSDRHKVATPEAWRPGEDVIVPPPATVAAGRERLADDSCNCTDWYFCTKPLDEASEAVETETAGALA</sequence>
<dbReference type="Gene3D" id="3.30.1020.10">
    <property type="entry name" value="Antioxidant, Horf6, Chain A, domain2"/>
    <property type="match status" value="1"/>
</dbReference>
<comment type="function">
    <text evidence="8 9">Thiol-specific peroxidase that catalyzes the reduction of hydrogen peroxide and organic hydroperoxides to water and alcohols, respectively. Plays a role in cell protection against oxidative stress by detoxifying peroxides.</text>
</comment>
<dbReference type="EC" id="1.11.1.24" evidence="9"/>
<feature type="disulfide bond" description="Alternate" evidence="9">
    <location>
        <begin position="242"/>
        <end position="248"/>
    </location>
</feature>
<feature type="binding site" evidence="9">
    <location>
        <position position="165"/>
    </location>
    <ligand>
        <name>substrate</name>
    </ligand>
</feature>
<dbReference type="Pfam" id="PF00578">
    <property type="entry name" value="AhpC-TSA"/>
    <property type="match status" value="1"/>
</dbReference>
<feature type="disulfide bond" description="Interchain (with Cys-88); in linked form" evidence="9">
    <location>
        <position position="248"/>
    </location>
</feature>
<evidence type="ECO:0000256" key="1">
    <source>
        <dbReference type="ARBA" id="ARBA00009796"/>
    </source>
</evidence>
<dbReference type="InterPro" id="IPR000866">
    <property type="entry name" value="AhpC/TSA"/>
</dbReference>